<evidence type="ECO:0000256" key="6">
    <source>
        <dbReference type="SAM" id="MobiDB-lite"/>
    </source>
</evidence>
<comment type="similarity">
    <text evidence="2">Belongs to the rad1 family.</text>
</comment>
<gene>
    <name evidence="7" type="ORF">PAPYR_5322</name>
</gene>
<evidence type="ECO:0000313" key="7">
    <source>
        <dbReference type="EMBL" id="KAJ4458805.1"/>
    </source>
</evidence>
<keyword evidence="4" id="KW-0234">DNA repair</keyword>
<dbReference type="Pfam" id="PF02144">
    <property type="entry name" value="Rad1"/>
    <property type="match status" value="1"/>
</dbReference>
<dbReference type="PANTHER" id="PTHR10870">
    <property type="entry name" value="CELL CYCLE CHECKPOINT PROTEIN RAD1"/>
    <property type="match status" value="1"/>
</dbReference>
<evidence type="ECO:0000313" key="8">
    <source>
        <dbReference type="Proteomes" id="UP001141327"/>
    </source>
</evidence>
<reference evidence="7" key="1">
    <citation type="journal article" date="2022" name="bioRxiv">
        <title>Genomics of Preaxostyla Flagellates Illuminates Evolutionary Transitions and the Path Towards Mitochondrial Loss.</title>
        <authorList>
            <person name="Novak L.V.F."/>
            <person name="Treitli S.C."/>
            <person name="Pyrih J."/>
            <person name="Halakuc P."/>
            <person name="Pipaliya S.V."/>
            <person name="Vacek V."/>
            <person name="Brzon O."/>
            <person name="Soukal P."/>
            <person name="Eme L."/>
            <person name="Dacks J.B."/>
            <person name="Karnkowska A."/>
            <person name="Elias M."/>
            <person name="Hampl V."/>
        </authorList>
    </citation>
    <scope>NUCLEOTIDE SEQUENCE</scope>
    <source>
        <strain evidence="7">RCP-MX</strain>
    </source>
</reference>
<protein>
    <submittedName>
        <fullName evidence="7">Cell cycle checkpoint protein</fullName>
    </submittedName>
</protein>
<feature type="compositionally biased region" description="Polar residues" evidence="6">
    <location>
        <begin position="567"/>
        <end position="576"/>
    </location>
</feature>
<evidence type="ECO:0000256" key="3">
    <source>
        <dbReference type="ARBA" id="ARBA00022763"/>
    </source>
</evidence>
<feature type="compositionally biased region" description="Low complexity" evidence="6">
    <location>
        <begin position="240"/>
        <end position="269"/>
    </location>
</feature>
<proteinExistence type="inferred from homology"/>
<keyword evidence="3" id="KW-0227">DNA damage</keyword>
<keyword evidence="5" id="KW-0539">Nucleus</keyword>
<name>A0ABQ8UQ23_9EUKA</name>
<feature type="region of interest" description="Disordered" evidence="6">
    <location>
        <begin position="191"/>
        <end position="584"/>
    </location>
</feature>
<evidence type="ECO:0000256" key="1">
    <source>
        <dbReference type="ARBA" id="ARBA00004123"/>
    </source>
</evidence>
<sequence>MNLNLTYILDSLMVFSGQPASLQICYKEIGGPLVFMLQDGSVVTDASIQTQEAEEPSDFGFPAEEVANEATIESSYLAALDCGEGAKGTMTIYFWAEGIRISTVTDHGSFEVDFPRSCFAQFDCHVEQAMSYGQQLFQPTLKAVPKAVHTCIRLSTAGILSVTHRIRTDAETRQAFVEYFLLPTAPSLPAALQRRPATSTRSPTVPLPPPKRHPLEPPQTLSPPQRPSSPLESTPPPQLPQEQPQQPQQEPQQPQQEPQQLQQPQQEQPQPQPLPGGGSAAAEVVAPSQVKSEQDAPMEVEPQLIAGTQPPSPAAAPPSPPPPQPGALRRPLPAPLPAPLPQPGAAKVGDDSLQWTPPQQLAPGEEGFEGVAEAAVVPASPPAPEDEEGRPVAPPSPSFLQRRLAGAQWAEGWDRVDEEDPQPQPERQPSDGPPQVHGSPLSPLAGPTSRGGFVPGSPPQPALGSPLMPGGMLSSRFSFPAPEPAAAPPTSHIAQQAGRLGGPGSGPKRQIQLPRLEPLQALAYGTRQPAPPQGSPALDPGRPDARKRPRTDPSPAAPQPALPLPESGSSPENNTPDIGAPRRR</sequence>
<dbReference type="PRINTS" id="PR01245">
    <property type="entry name" value="RAD1REC1"/>
</dbReference>
<comment type="caution">
    <text evidence="7">The sequence shown here is derived from an EMBL/GenBank/DDBJ whole genome shotgun (WGS) entry which is preliminary data.</text>
</comment>
<organism evidence="7 8">
    <name type="scientific">Paratrimastix pyriformis</name>
    <dbReference type="NCBI Taxonomy" id="342808"/>
    <lineage>
        <taxon>Eukaryota</taxon>
        <taxon>Metamonada</taxon>
        <taxon>Preaxostyla</taxon>
        <taxon>Paratrimastigidae</taxon>
        <taxon>Paratrimastix</taxon>
    </lineage>
</organism>
<dbReference type="Gene3D" id="3.70.10.10">
    <property type="match status" value="1"/>
</dbReference>
<feature type="compositionally biased region" description="Pro residues" evidence="6">
    <location>
        <begin position="332"/>
        <end position="342"/>
    </location>
</feature>
<dbReference type="InterPro" id="IPR003021">
    <property type="entry name" value="Rad1_Rec1_Rad17"/>
</dbReference>
<feature type="compositionally biased region" description="Pro residues" evidence="6">
    <location>
        <begin position="216"/>
        <end position="239"/>
    </location>
</feature>
<accession>A0ABQ8UQ23</accession>
<dbReference type="PANTHER" id="PTHR10870:SF0">
    <property type="entry name" value="CELL CYCLE CHECKPOINT PROTEIN RAD1"/>
    <property type="match status" value="1"/>
</dbReference>
<evidence type="ECO:0000256" key="2">
    <source>
        <dbReference type="ARBA" id="ARBA00010991"/>
    </source>
</evidence>
<evidence type="ECO:0000256" key="4">
    <source>
        <dbReference type="ARBA" id="ARBA00023204"/>
    </source>
</evidence>
<feature type="compositionally biased region" description="Low complexity" evidence="6">
    <location>
        <begin position="362"/>
        <end position="378"/>
    </location>
</feature>
<feature type="compositionally biased region" description="Pro residues" evidence="6">
    <location>
        <begin position="310"/>
        <end position="325"/>
    </location>
</feature>
<dbReference type="Proteomes" id="UP001141327">
    <property type="component" value="Unassembled WGS sequence"/>
</dbReference>
<comment type="subcellular location">
    <subcellularLocation>
        <location evidence="1">Nucleus</location>
    </subcellularLocation>
</comment>
<evidence type="ECO:0000256" key="5">
    <source>
        <dbReference type="ARBA" id="ARBA00023242"/>
    </source>
</evidence>
<keyword evidence="8" id="KW-1185">Reference proteome</keyword>
<dbReference type="EMBL" id="JAPMOS010000025">
    <property type="protein sequence ID" value="KAJ4458805.1"/>
    <property type="molecule type" value="Genomic_DNA"/>
</dbReference>